<protein>
    <submittedName>
        <fullName evidence="1">Uncharacterized protein</fullName>
    </submittedName>
</protein>
<keyword evidence="2" id="KW-1185">Reference proteome</keyword>
<dbReference type="Proteomes" id="UP001234297">
    <property type="component" value="Chromosome 2"/>
</dbReference>
<name>A0ACC2MLZ1_PERAE</name>
<accession>A0ACC2MLZ1</accession>
<organism evidence="1 2">
    <name type="scientific">Persea americana</name>
    <name type="common">Avocado</name>
    <dbReference type="NCBI Taxonomy" id="3435"/>
    <lineage>
        <taxon>Eukaryota</taxon>
        <taxon>Viridiplantae</taxon>
        <taxon>Streptophyta</taxon>
        <taxon>Embryophyta</taxon>
        <taxon>Tracheophyta</taxon>
        <taxon>Spermatophyta</taxon>
        <taxon>Magnoliopsida</taxon>
        <taxon>Magnoliidae</taxon>
        <taxon>Laurales</taxon>
        <taxon>Lauraceae</taxon>
        <taxon>Persea</taxon>
    </lineage>
</organism>
<sequence length="355" mass="40753">MLSWFLTSVRAGGFLKTQKKNPRYLPAKSEAPSNDTANRKYHHHSPISGSHSSSSDGGPKHDRSHSPYYSKEHSIKISDGQWKGKGDEKDFDRDSGRSRSGKDSDSYRHAERRSYRNLDDHRTQDDYSRHRRHADDEESGDQRSDDRGHRKKDTERQTAVIERHRHNDNDLSSERSPSGRRQAKANTKQVKMGERERHRDRGGVRDDKKDHRKSTGDHKNDNASNHEEFREHAESLTAGRDSGASRLKETYKSYKSSSRESNAQKEDRMQKRKHDDQERDSSSPSPGEKISRNDQYQGKATRVNENHDSNAKKVEGTSFRVQTRPLIILKMPYRFTKISSAGKSPSSSNDVQVTV</sequence>
<proteinExistence type="predicted"/>
<dbReference type="EMBL" id="CM056810">
    <property type="protein sequence ID" value="KAJ8646393.1"/>
    <property type="molecule type" value="Genomic_DNA"/>
</dbReference>
<evidence type="ECO:0000313" key="1">
    <source>
        <dbReference type="EMBL" id="KAJ8646393.1"/>
    </source>
</evidence>
<gene>
    <name evidence="1" type="ORF">MRB53_008141</name>
</gene>
<comment type="caution">
    <text evidence="1">The sequence shown here is derived from an EMBL/GenBank/DDBJ whole genome shotgun (WGS) entry which is preliminary data.</text>
</comment>
<reference evidence="1 2" key="1">
    <citation type="journal article" date="2022" name="Hortic Res">
        <title>A haplotype resolved chromosomal level avocado genome allows analysis of novel avocado genes.</title>
        <authorList>
            <person name="Nath O."/>
            <person name="Fletcher S.J."/>
            <person name="Hayward A."/>
            <person name="Shaw L.M."/>
            <person name="Masouleh A.K."/>
            <person name="Furtado A."/>
            <person name="Henry R.J."/>
            <person name="Mitter N."/>
        </authorList>
    </citation>
    <scope>NUCLEOTIDE SEQUENCE [LARGE SCALE GENOMIC DNA]</scope>
    <source>
        <strain evidence="2">cv. Hass</strain>
    </source>
</reference>
<evidence type="ECO:0000313" key="2">
    <source>
        <dbReference type="Proteomes" id="UP001234297"/>
    </source>
</evidence>